<accession>A0ABV0NV30</accession>
<evidence type="ECO:0000313" key="4">
    <source>
        <dbReference type="Proteomes" id="UP001476798"/>
    </source>
</evidence>
<evidence type="ECO:0000313" key="3">
    <source>
        <dbReference type="EMBL" id="MEQ2175265.1"/>
    </source>
</evidence>
<proteinExistence type="predicted"/>
<reference evidence="3 4" key="1">
    <citation type="submission" date="2021-06" db="EMBL/GenBank/DDBJ databases">
        <authorList>
            <person name="Palmer J.M."/>
        </authorList>
    </citation>
    <scope>NUCLEOTIDE SEQUENCE [LARGE SCALE GENOMIC DNA]</scope>
    <source>
        <strain evidence="3 4">GA_2019</strain>
        <tissue evidence="3">Muscle</tissue>
    </source>
</reference>
<evidence type="ECO:0000256" key="2">
    <source>
        <dbReference type="SAM" id="SignalP"/>
    </source>
</evidence>
<protein>
    <recommendedName>
        <fullName evidence="5">Secreted protein</fullName>
    </recommendedName>
</protein>
<dbReference type="EMBL" id="JAHRIO010051236">
    <property type="protein sequence ID" value="MEQ2175265.1"/>
    <property type="molecule type" value="Genomic_DNA"/>
</dbReference>
<gene>
    <name evidence="3" type="ORF">GOODEAATRI_016366</name>
</gene>
<feature type="region of interest" description="Disordered" evidence="1">
    <location>
        <begin position="28"/>
        <end position="55"/>
    </location>
</feature>
<feature type="signal peptide" evidence="2">
    <location>
        <begin position="1"/>
        <end position="15"/>
    </location>
</feature>
<keyword evidence="4" id="KW-1185">Reference proteome</keyword>
<evidence type="ECO:0000256" key="1">
    <source>
        <dbReference type="SAM" id="MobiDB-lite"/>
    </source>
</evidence>
<dbReference type="Proteomes" id="UP001476798">
    <property type="component" value="Unassembled WGS sequence"/>
</dbReference>
<name>A0ABV0NV30_9TELE</name>
<sequence length="102" mass="10993">MICAVCVIIFQLMEAGMSGANGRSAAASVNGSGVGNATPRHPDTEARRVKGTARPLRTAQMECAPRIESFYMMLNLKVSLPPWISFIFLSPTPPTPPPVIYM</sequence>
<comment type="caution">
    <text evidence="3">The sequence shown here is derived from an EMBL/GenBank/DDBJ whole genome shotgun (WGS) entry which is preliminary data.</text>
</comment>
<evidence type="ECO:0008006" key="5">
    <source>
        <dbReference type="Google" id="ProtNLM"/>
    </source>
</evidence>
<feature type="chain" id="PRO_5046238710" description="Secreted protein" evidence="2">
    <location>
        <begin position="16"/>
        <end position="102"/>
    </location>
</feature>
<keyword evidence="2" id="KW-0732">Signal</keyword>
<organism evidence="3 4">
    <name type="scientific">Goodea atripinnis</name>
    <dbReference type="NCBI Taxonomy" id="208336"/>
    <lineage>
        <taxon>Eukaryota</taxon>
        <taxon>Metazoa</taxon>
        <taxon>Chordata</taxon>
        <taxon>Craniata</taxon>
        <taxon>Vertebrata</taxon>
        <taxon>Euteleostomi</taxon>
        <taxon>Actinopterygii</taxon>
        <taxon>Neopterygii</taxon>
        <taxon>Teleostei</taxon>
        <taxon>Neoteleostei</taxon>
        <taxon>Acanthomorphata</taxon>
        <taxon>Ovalentaria</taxon>
        <taxon>Atherinomorphae</taxon>
        <taxon>Cyprinodontiformes</taxon>
        <taxon>Goodeidae</taxon>
        <taxon>Goodea</taxon>
    </lineage>
</organism>